<feature type="domain" description="Resolvase/invertase-type recombinase catalytic" evidence="2">
    <location>
        <begin position="9"/>
        <end position="156"/>
    </location>
</feature>
<dbReference type="GO" id="GO:0003677">
    <property type="term" value="F:DNA binding"/>
    <property type="evidence" value="ECO:0007669"/>
    <property type="project" value="InterPro"/>
</dbReference>
<reference evidence="4" key="1">
    <citation type="submission" date="2023-05" db="EMBL/GenBank/DDBJ databases">
        <title>Comparative genomics of Bacillaceae isolates and their secondary metabolite potential.</title>
        <authorList>
            <person name="Song L."/>
            <person name="Nielsen L.J."/>
            <person name="Mohite O."/>
            <person name="Xu X."/>
            <person name="Weber T."/>
            <person name="Kovacs A.T."/>
        </authorList>
    </citation>
    <scope>NUCLEOTIDE SEQUENCE</scope>
    <source>
        <strain evidence="4">LN15</strain>
    </source>
</reference>
<dbReference type="PROSITE" id="PS51737">
    <property type="entry name" value="RECOMBINASE_DNA_BIND"/>
    <property type="match status" value="1"/>
</dbReference>
<proteinExistence type="predicted"/>
<dbReference type="InterPro" id="IPR038109">
    <property type="entry name" value="DNA_bind_recomb_sf"/>
</dbReference>
<dbReference type="RefSeq" id="WP_283882723.1">
    <property type="nucleotide sequence ID" value="NZ_CP126099.1"/>
</dbReference>
<name>A0AA95RWK6_9BACI</name>
<dbReference type="SUPFAM" id="SSF53041">
    <property type="entry name" value="Resolvase-like"/>
    <property type="match status" value="1"/>
</dbReference>
<dbReference type="PANTHER" id="PTHR30461">
    <property type="entry name" value="DNA-INVERTASE FROM LAMBDOID PROPHAGE"/>
    <property type="match status" value="1"/>
</dbReference>
<organism evidence="4 5">
    <name type="scientific">Bacillus wiedmannii</name>
    <dbReference type="NCBI Taxonomy" id="1890302"/>
    <lineage>
        <taxon>Bacteria</taxon>
        <taxon>Bacillati</taxon>
        <taxon>Bacillota</taxon>
        <taxon>Bacilli</taxon>
        <taxon>Bacillales</taxon>
        <taxon>Bacillaceae</taxon>
        <taxon>Bacillus</taxon>
        <taxon>Bacillus cereus group</taxon>
    </lineage>
</organism>
<sequence length="503" mass="58673">MAKKEDIKNVAIYLRASRDEENKGIEEALQSQRMLLTEMCETRGWKYTIYEEIASSVTMQRSQLNSMLEGVEQGKYDAVVVKDIDRLSRDEFDSSDIKRILYRSDTAIATPPNTIYDWTNRQDMLLLNIKTFLSAQEYEIIRERLMYGKLSASKRGFWAHGTPPLGYKKNLETRKLEPDENMVKHVHYIFNSIVEGKSVSEVRQELNKYGVKTKEGKKFSFNSIFRIINNEAYKGTLVYNRYKVTDERRRDGKRKKTIELPKDEWERIEDAHPAIIDKATWEKANEIVNTYSFAKKRKSSTTYPTSRFTYCGTCGGTLTFQVAHTGKLYLKHCLKCGNRTYQYKPILEGIRAELMPFHQELIDSITALEKTGKDANIEYKKEQLEKRIKSVELGIQRLLPAYQETVITLDEFKTAKAQGEEELKQLHFELDELNKLDPQEQIIGLQELKKQVEQLFGKWHRLDDEGLSDEDLNKALNIIIEKVIWTYPKGEGVEPKLHVQFRM</sequence>
<evidence type="ECO:0000313" key="5">
    <source>
        <dbReference type="Proteomes" id="UP001178303"/>
    </source>
</evidence>
<feature type="domain" description="Recombinase" evidence="3">
    <location>
        <begin position="164"/>
        <end position="294"/>
    </location>
</feature>
<dbReference type="Proteomes" id="UP001178303">
    <property type="component" value="Chromosome"/>
</dbReference>
<dbReference type="CDD" id="cd00338">
    <property type="entry name" value="Ser_Recombinase"/>
    <property type="match status" value="1"/>
</dbReference>
<feature type="coiled-coil region" evidence="1">
    <location>
        <begin position="416"/>
        <end position="465"/>
    </location>
</feature>
<evidence type="ECO:0000259" key="3">
    <source>
        <dbReference type="PROSITE" id="PS51737"/>
    </source>
</evidence>
<dbReference type="Pfam" id="PF00239">
    <property type="entry name" value="Resolvase"/>
    <property type="match status" value="1"/>
</dbReference>
<evidence type="ECO:0000256" key="1">
    <source>
        <dbReference type="SAM" id="Coils"/>
    </source>
</evidence>
<dbReference type="PROSITE" id="PS51736">
    <property type="entry name" value="RECOMBINASES_3"/>
    <property type="match status" value="1"/>
</dbReference>
<dbReference type="Pfam" id="PF07508">
    <property type="entry name" value="Recombinase"/>
    <property type="match status" value="1"/>
</dbReference>
<gene>
    <name evidence="4" type="ORF">QNH45_21910</name>
</gene>
<dbReference type="InterPro" id="IPR011109">
    <property type="entry name" value="DNA_bind_recombinase_dom"/>
</dbReference>
<protein>
    <submittedName>
        <fullName evidence="4">Recombinase family protein</fullName>
    </submittedName>
</protein>
<evidence type="ECO:0000259" key="2">
    <source>
        <dbReference type="PROSITE" id="PS51736"/>
    </source>
</evidence>
<dbReference type="InterPro" id="IPR006119">
    <property type="entry name" value="Resolv_N"/>
</dbReference>
<accession>A0AA95RWK6</accession>
<dbReference type="SMART" id="SM00857">
    <property type="entry name" value="Resolvase"/>
    <property type="match status" value="1"/>
</dbReference>
<keyword evidence="1" id="KW-0175">Coiled coil</keyword>
<evidence type="ECO:0000313" key="4">
    <source>
        <dbReference type="EMBL" id="WHY28121.1"/>
    </source>
</evidence>
<dbReference type="AlphaFoldDB" id="A0AA95RWK6"/>
<dbReference type="Gene3D" id="3.40.50.1390">
    <property type="entry name" value="Resolvase, N-terminal catalytic domain"/>
    <property type="match status" value="1"/>
</dbReference>
<dbReference type="InterPro" id="IPR050639">
    <property type="entry name" value="SSR_resolvase"/>
</dbReference>
<dbReference type="PANTHER" id="PTHR30461:SF23">
    <property type="entry name" value="DNA RECOMBINASE-RELATED"/>
    <property type="match status" value="1"/>
</dbReference>
<dbReference type="InterPro" id="IPR036162">
    <property type="entry name" value="Resolvase-like_N_sf"/>
</dbReference>
<dbReference type="EMBL" id="CP126099">
    <property type="protein sequence ID" value="WHY28121.1"/>
    <property type="molecule type" value="Genomic_DNA"/>
</dbReference>
<dbReference type="Gene3D" id="3.90.1750.20">
    <property type="entry name" value="Putative Large Serine Recombinase, Chain B, Domain 2"/>
    <property type="match status" value="1"/>
</dbReference>
<dbReference type="GO" id="GO:0000150">
    <property type="term" value="F:DNA strand exchange activity"/>
    <property type="evidence" value="ECO:0007669"/>
    <property type="project" value="InterPro"/>
</dbReference>